<proteinExistence type="inferred from homology"/>
<dbReference type="GO" id="GO:0000723">
    <property type="term" value="P:telomere maintenance"/>
    <property type="evidence" value="ECO:0007669"/>
    <property type="project" value="InterPro"/>
</dbReference>
<organism evidence="5 6">
    <name type="scientific">Vitrella brassicaformis (strain CCMP3155)</name>
    <dbReference type="NCBI Taxonomy" id="1169540"/>
    <lineage>
        <taxon>Eukaryota</taxon>
        <taxon>Sar</taxon>
        <taxon>Alveolata</taxon>
        <taxon>Colpodellida</taxon>
        <taxon>Vitrellaceae</taxon>
        <taxon>Vitrella</taxon>
    </lineage>
</organism>
<dbReference type="InterPro" id="IPR010285">
    <property type="entry name" value="DNA_helicase_pif1-like_DEAD"/>
</dbReference>
<name>A0A0G4F3Q2_VITBC</name>
<dbReference type="Proteomes" id="UP000041254">
    <property type="component" value="Unassembled WGS sequence"/>
</dbReference>
<feature type="region of interest" description="Disordered" evidence="2">
    <location>
        <begin position="1"/>
        <end position="49"/>
    </location>
</feature>
<evidence type="ECO:0000256" key="1">
    <source>
        <dbReference type="RuleBase" id="RU363044"/>
    </source>
</evidence>
<gene>
    <name evidence="5" type="ORF">Vbra_5580</name>
</gene>
<feature type="domain" description="Helitron helicase-like" evidence="4">
    <location>
        <begin position="430"/>
        <end position="618"/>
    </location>
</feature>
<keyword evidence="1" id="KW-0233">DNA recombination</keyword>
<evidence type="ECO:0000313" key="6">
    <source>
        <dbReference type="Proteomes" id="UP000041254"/>
    </source>
</evidence>
<dbReference type="InParanoid" id="A0A0G4F3Q2"/>
<reference evidence="5 6" key="1">
    <citation type="submission" date="2014-11" db="EMBL/GenBank/DDBJ databases">
        <authorList>
            <person name="Zhu J."/>
            <person name="Qi W."/>
            <person name="Song R."/>
        </authorList>
    </citation>
    <scope>NUCLEOTIDE SEQUENCE [LARGE SCALE GENOMIC DNA]</scope>
</reference>
<comment type="similarity">
    <text evidence="1">Belongs to the helicase family.</text>
</comment>
<feature type="region of interest" description="Disordered" evidence="2">
    <location>
        <begin position="318"/>
        <end position="371"/>
    </location>
</feature>
<keyword evidence="1" id="KW-0347">Helicase</keyword>
<dbReference type="SUPFAM" id="SSF52540">
    <property type="entry name" value="P-loop containing nucleoside triphosphate hydrolases"/>
    <property type="match status" value="1"/>
</dbReference>
<feature type="compositionally biased region" description="Low complexity" evidence="2">
    <location>
        <begin position="30"/>
        <end position="41"/>
    </location>
</feature>
<dbReference type="Gene3D" id="3.40.50.300">
    <property type="entry name" value="P-loop containing nucleotide triphosphate hydrolases"/>
    <property type="match status" value="1"/>
</dbReference>
<dbReference type="OMA" id="QSMDTQR"/>
<sequence>MGPTERNARRRARHRVAADQRNAARRTSYAATAPQQAAQRTATRRARNAAQRTATLRSFRISIDNFDESLIEQHNAGTMSNQCVYCGAQLFDDECERKDGHIISSFCCRKGKFASTGAKIYDPTSDVRQRYGNSIPPAMLTIHGEVYHGIGGLMPTDPNDPRKFAQLYIIDNIQEQAAERIRVFQEHRVIRRSLVAEIQACLLECNPLAREFRSKREQIEADRGNESGVPAIGFRLVDSSHTGQDRRLYNVPTCNEIAAFIPDGSQGNNREVLIFSRQQRLQRINELSPHYDALHFVLLFPRGELGWERDIPYRTPQMQQRQRRVVSGSPGGAVIREEDEEELPAADTEPTGRPTRRRRVAPSTNGGAAAVSASATAAAYIDDGAGMDVEADGGADGGEDAHEADGTAEHTTSGAPRAGKPRKTVSHLDWTAFYIQVRHGQSRLSRANRLAHEFIVDQNAKIEGQRLTFIRNNQRQLRQDLYAGVQDAVSQADEAPTDSRHIGRAILPSSFIGGPRHIHSLYQDAMAIVQHHGKPSLFITFTCNPEWDEIQQALLPEQGHFRKQRWEDRPDIVTRVFRIKLKALLKDITEKGVLGRHVAHSYAVEYQKRGLPHAHIVVIFSNEDSVATPDVVDSIVCAELPDKETQPELYAIVTSKMLHGPGGAHNPRLSCMRKTGQCDRKYPWAFREHTTIEEDGYPFYRRRNDGRQHDVKGVLLDNRWVVPYNPALTLRYRAHINVERCGSVKAIKYLHKYIYKGADRAVVETSRQEDEIRCYVEGRYVSVSEACWRIFGFPTHGHYPAVERLTVHLENHQSVVFAANQPPPTEAPMTKLTAWMALNATDEFARTISFPNFPQHFVWNQKNKRWTRRRHGSTIGRVYNVSPAAGERFFLRILLHHIPGAKSFQDLRTVDGVVHSDFRSACNALGLFRENAESIDCLQQAKEWQMPHQMRHLFVELLDQQLVSKPEQLWEQFKVDLAADYIHRWRVVIGNAAAPPRQEDIDRALIDIDDILMTFNKSIEKDFNMLPPRPATPTERRADLEYARVRERETYNTEQAAELASENEAQFNSRQREAFEAIVPLTLAAVSDEQPHPTCFFIDSPGGGGKTFLLDTILASVRSTGRIAVACASTGVAALLLQGGTTAHSRFGIPVPCSPDESSNIAKQTARARILKEAAIIVIDEITQLHMDALDIINRLLQDIMENSRPFGGKTVVFTGDFRQCVPVVPHASDAQAFAASVKAAPVWASVRRLQLDINMRIQRLITEGEDPSEYEAWAAFLLDVGNGTIGDRVSLPPATRSQASDISGLVREVYGTFDPNVNFVTRAILAPRHTDVNAINAIATSLSLAPRGCF</sequence>
<feature type="domain" description="DNA helicase Pif1-like DEAD-box helicase" evidence="3">
    <location>
        <begin position="1067"/>
        <end position="1288"/>
    </location>
</feature>
<evidence type="ECO:0000313" key="5">
    <source>
        <dbReference type="EMBL" id="CEM06285.1"/>
    </source>
</evidence>
<keyword evidence="6" id="KW-1185">Reference proteome</keyword>
<dbReference type="InterPro" id="IPR025476">
    <property type="entry name" value="Helitron_helicase-like"/>
</dbReference>
<dbReference type="OrthoDB" id="425788at2759"/>
<protein>
    <recommendedName>
        <fullName evidence="1">ATP-dependent DNA helicase</fullName>
        <ecNumber evidence="1">5.6.2.3</ecNumber>
    </recommendedName>
</protein>
<dbReference type="PANTHER" id="PTHR10492:SF95">
    <property type="entry name" value="HELITRON HELICASE-LIKE DOMAIN-CONTAINING PROTEIN"/>
    <property type="match status" value="1"/>
</dbReference>
<dbReference type="GO" id="GO:0016887">
    <property type="term" value="F:ATP hydrolysis activity"/>
    <property type="evidence" value="ECO:0007669"/>
    <property type="project" value="RHEA"/>
</dbReference>
<dbReference type="STRING" id="1169540.A0A0G4F3Q2"/>
<dbReference type="PANTHER" id="PTHR10492">
    <property type="match status" value="1"/>
</dbReference>
<feature type="compositionally biased region" description="Basic and acidic residues" evidence="2">
    <location>
        <begin position="399"/>
        <end position="408"/>
    </location>
</feature>
<dbReference type="PhylomeDB" id="A0A0G4F3Q2"/>
<keyword evidence="1" id="KW-0547">Nucleotide-binding</keyword>
<keyword evidence="1" id="KW-0378">Hydrolase</keyword>
<dbReference type="GO" id="GO:0005524">
    <property type="term" value="F:ATP binding"/>
    <property type="evidence" value="ECO:0007669"/>
    <property type="project" value="UniProtKB-KW"/>
</dbReference>
<dbReference type="Pfam" id="PF14214">
    <property type="entry name" value="Helitron_like_N"/>
    <property type="match status" value="1"/>
</dbReference>
<comment type="catalytic activity">
    <reaction evidence="1">
        <text>ATP + H2O = ADP + phosphate + H(+)</text>
        <dbReference type="Rhea" id="RHEA:13065"/>
        <dbReference type="ChEBI" id="CHEBI:15377"/>
        <dbReference type="ChEBI" id="CHEBI:15378"/>
        <dbReference type="ChEBI" id="CHEBI:30616"/>
        <dbReference type="ChEBI" id="CHEBI:43474"/>
        <dbReference type="ChEBI" id="CHEBI:456216"/>
        <dbReference type="EC" id="5.6.2.3"/>
    </reaction>
</comment>
<accession>A0A0G4F3Q2</accession>
<keyword evidence="1" id="KW-0067">ATP-binding</keyword>
<keyword evidence="1" id="KW-0227">DNA damage</keyword>
<dbReference type="GO" id="GO:0006281">
    <property type="term" value="P:DNA repair"/>
    <property type="evidence" value="ECO:0007669"/>
    <property type="project" value="UniProtKB-KW"/>
</dbReference>
<dbReference type="InterPro" id="IPR027417">
    <property type="entry name" value="P-loop_NTPase"/>
</dbReference>
<dbReference type="EMBL" id="CDMY01000366">
    <property type="protein sequence ID" value="CEM06285.1"/>
    <property type="molecule type" value="Genomic_DNA"/>
</dbReference>
<dbReference type="GO" id="GO:0043139">
    <property type="term" value="F:5'-3' DNA helicase activity"/>
    <property type="evidence" value="ECO:0007669"/>
    <property type="project" value="UniProtKB-EC"/>
</dbReference>
<comment type="cofactor">
    <cofactor evidence="1">
        <name>Mg(2+)</name>
        <dbReference type="ChEBI" id="CHEBI:18420"/>
    </cofactor>
</comment>
<dbReference type="EC" id="5.6.2.3" evidence="1"/>
<evidence type="ECO:0000256" key="2">
    <source>
        <dbReference type="SAM" id="MobiDB-lite"/>
    </source>
</evidence>
<dbReference type="GO" id="GO:0006310">
    <property type="term" value="P:DNA recombination"/>
    <property type="evidence" value="ECO:0007669"/>
    <property type="project" value="UniProtKB-KW"/>
</dbReference>
<evidence type="ECO:0000259" key="3">
    <source>
        <dbReference type="Pfam" id="PF05970"/>
    </source>
</evidence>
<feature type="region of interest" description="Disordered" evidence="2">
    <location>
        <begin position="389"/>
        <end position="423"/>
    </location>
</feature>
<dbReference type="VEuPathDB" id="CryptoDB:Vbra_5580"/>
<keyword evidence="1" id="KW-0234">DNA repair</keyword>
<dbReference type="Pfam" id="PF05970">
    <property type="entry name" value="PIF1"/>
    <property type="match status" value="1"/>
</dbReference>
<evidence type="ECO:0000259" key="4">
    <source>
        <dbReference type="Pfam" id="PF14214"/>
    </source>
</evidence>